<dbReference type="InterPro" id="IPR006059">
    <property type="entry name" value="SBP"/>
</dbReference>
<evidence type="ECO:0000313" key="5">
    <source>
        <dbReference type="Proteomes" id="UP000293142"/>
    </source>
</evidence>
<sequence>MPNIRKRVNVMKKTAVVMLALAMTMVASACGSSTPAPAANSQSGGQGAQSNAGAQSGAKPEEKKEVAGTINLYTSEAQDLVNDMIADFKKKNPKVDVKIFRSGTGDVISKMEAEKTAGKIQADVIWFADVDYFSTLAKNNLLLKYDSPEAKNLDKRYAYEDGKYYEVRQIFNVIGYNTAKIKKAPTSWKDLAGADFKGKVAIANPNYSGAAFQTLATFVNDKGLGWDYFNTLKNNGVKFEQSNGNLASKLSSGEYYGVSVVDFMVRNAKNSGSPVDIAWPSEGAVLIPTPVGIINDSANKEPAQKLVDYLLSQDGQKFFVKQGYIPVKTDVGSPEGSPKLDTIKVFPLDMDFISKNRDSIKKKFLETFADAK</sequence>
<dbReference type="SUPFAM" id="SSF53850">
    <property type="entry name" value="Periplasmic binding protein-like II"/>
    <property type="match status" value="1"/>
</dbReference>
<gene>
    <name evidence="4" type="ORF">EYB31_01365</name>
</gene>
<dbReference type="PANTHER" id="PTHR30006">
    <property type="entry name" value="THIAMINE-BINDING PERIPLASMIC PROTEIN-RELATED"/>
    <property type="match status" value="1"/>
</dbReference>
<feature type="chain" id="PRO_5038646297" evidence="3">
    <location>
        <begin position="30"/>
        <end position="372"/>
    </location>
</feature>
<dbReference type="PANTHER" id="PTHR30006:SF2">
    <property type="entry name" value="ABC TRANSPORTER SUBSTRATE-BINDING PROTEIN"/>
    <property type="match status" value="1"/>
</dbReference>
<organism evidence="4 5">
    <name type="scientific">Paenibacillus thalictri</name>
    <dbReference type="NCBI Taxonomy" id="2527873"/>
    <lineage>
        <taxon>Bacteria</taxon>
        <taxon>Bacillati</taxon>
        <taxon>Bacillota</taxon>
        <taxon>Bacilli</taxon>
        <taxon>Bacillales</taxon>
        <taxon>Paenibacillaceae</taxon>
        <taxon>Paenibacillus</taxon>
    </lineage>
</organism>
<proteinExistence type="predicted"/>
<dbReference type="GO" id="GO:0030976">
    <property type="term" value="F:thiamine pyrophosphate binding"/>
    <property type="evidence" value="ECO:0007669"/>
    <property type="project" value="TreeGrafter"/>
</dbReference>
<dbReference type="Gene3D" id="3.40.190.10">
    <property type="entry name" value="Periplasmic binding protein-like II"/>
    <property type="match status" value="2"/>
</dbReference>
<protein>
    <submittedName>
        <fullName evidence="4">Extracellular solute-binding protein</fullName>
    </submittedName>
</protein>
<feature type="region of interest" description="Disordered" evidence="2">
    <location>
        <begin position="32"/>
        <end position="65"/>
    </location>
</feature>
<feature type="compositionally biased region" description="Low complexity" evidence="2">
    <location>
        <begin position="38"/>
        <end position="58"/>
    </location>
</feature>
<dbReference type="Pfam" id="PF13416">
    <property type="entry name" value="SBP_bac_8"/>
    <property type="match status" value="1"/>
</dbReference>
<dbReference type="Proteomes" id="UP000293142">
    <property type="component" value="Unassembled WGS sequence"/>
</dbReference>
<dbReference type="GO" id="GO:0030288">
    <property type="term" value="C:outer membrane-bounded periplasmic space"/>
    <property type="evidence" value="ECO:0007669"/>
    <property type="project" value="TreeGrafter"/>
</dbReference>
<dbReference type="PROSITE" id="PS51257">
    <property type="entry name" value="PROKAR_LIPOPROTEIN"/>
    <property type="match status" value="1"/>
</dbReference>
<keyword evidence="5" id="KW-1185">Reference proteome</keyword>
<dbReference type="OrthoDB" id="9791045at2"/>
<dbReference type="EMBL" id="SIRE01000002">
    <property type="protein sequence ID" value="TBL81675.1"/>
    <property type="molecule type" value="Genomic_DNA"/>
</dbReference>
<dbReference type="AlphaFoldDB" id="A0A4Q9DYY3"/>
<feature type="signal peptide" evidence="3">
    <location>
        <begin position="1"/>
        <end position="29"/>
    </location>
</feature>
<comment type="caution">
    <text evidence="4">The sequence shown here is derived from an EMBL/GenBank/DDBJ whole genome shotgun (WGS) entry which is preliminary data.</text>
</comment>
<evidence type="ECO:0000256" key="3">
    <source>
        <dbReference type="SAM" id="SignalP"/>
    </source>
</evidence>
<evidence type="ECO:0000256" key="1">
    <source>
        <dbReference type="ARBA" id="ARBA00022729"/>
    </source>
</evidence>
<keyword evidence="1 3" id="KW-0732">Signal</keyword>
<dbReference type="GO" id="GO:0015888">
    <property type="term" value="P:thiamine transport"/>
    <property type="evidence" value="ECO:0007669"/>
    <property type="project" value="TreeGrafter"/>
</dbReference>
<dbReference type="InterPro" id="IPR026045">
    <property type="entry name" value="Ferric-bd"/>
</dbReference>
<dbReference type="GO" id="GO:0030975">
    <property type="term" value="F:thiamine binding"/>
    <property type="evidence" value="ECO:0007669"/>
    <property type="project" value="TreeGrafter"/>
</dbReference>
<name>A0A4Q9DYY3_9BACL</name>
<evidence type="ECO:0000256" key="2">
    <source>
        <dbReference type="SAM" id="MobiDB-lite"/>
    </source>
</evidence>
<dbReference type="CDD" id="cd13547">
    <property type="entry name" value="PBP2_Fbp_like_2"/>
    <property type="match status" value="1"/>
</dbReference>
<evidence type="ECO:0000313" key="4">
    <source>
        <dbReference type="EMBL" id="TBL81675.1"/>
    </source>
</evidence>
<dbReference type="PIRSF" id="PIRSF002825">
    <property type="entry name" value="CfbpA"/>
    <property type="match status" value="1"/>
</dbReference>
<accession>A0A4Q9DYY3</accession>
<reference evidence="4 5" key="1">
    <citation type="submission" date="2019-02" db="EMBL/GenBank/DDBJ databases">
        <title>Paenibacillus sp. nov., isolated from surface-sterilized tissue of Thalictrum simplex L.</title>
        <authorList>
            <person name="Tuo L."/>
        </authorList>
    </citation>
    <scope>NUCLEOTIDE SEQUENCE [LARGE SCALE GENOMIC DNA]</scope>
    <source>
        <strain evidence="4 5">N2SHLJ1</strain>
    </source>
</reference>